<name>A0AAD9H4S5_9PEZI</name>
<dbReference type="EMBL" id="MU843042">
    <property type="protein sequence ID" value="KAK2022445.1"/>
    <property type="molecule type" value="Genomic_DNA"/>
</dbReference>
<accession>A0AAD9H4S5</accession>
<evidence type="ECO:0000313" key="2">
    <source>
        <dbReference type="EMBL" id="KAK2022445.1"/>
    </source>
</evidence>
<reference evidence="2" key="1">
    <citation type="submission" date="2021-06" db="EMBL/GenBank/DDBJ databases">
        <title>Comparative genomics, transcriptomics and evolutionary studies reveal genomic signatures of adaptation to plant cell wall in hemibiotrophic fungi.</title>
        <authorList>
            <consortium name="DOE Joint Genome Institute"/>
            <person name="Baroncelli R."/>
            <person name="Diaz J.F."/>
            <person name="Benocci T."/>
            <person name="Peng M."/>
            <person name="Battaglia E."/>
            <person name="Haridas S."/>
            <person name="Andreopoulos W."/>
            <person name="Labutti K."/>
            <person name="Pangilinan J."/>
            <person name="Floch G.L."/>
            <person name="Makela M.R."/>
            <person name="Henrissat B."/>
            <person name="Grigoriev I.V."/>
            <person name="Crouch J.A."/>
            <person name="De Vries R.P."/>
            <person name="Sukno S.A."/>
            <person name="Thon M.R."/>
        </authorList>
    </citation>
    <scope>NUCLEOTIDE SEQUENCE</scope>
    <source>
        <strain evidence="2">MAFF235873</strain>
    </source>
</reference>
<sequence length="335" mass="38099">MADFTDLTGVTNDEEDHNNGTQTAGDSDEEKGEVFSDRDFRYTSTSSWKWPWAEKYTLSAKQINALNCAVEIFNNDSNQIFTSKEKHAILRTLLEEQTASQLRNDLSSYSACRAFRKAFEAKPPTAPDFVQACTSMLVYDLKPPKSWPSSATGPYVKLLSTLRDTGYIGRTQSFINGLLVDVGRRQKPTKPNPAKPEKAEKKSVKMRDASAQCDILKPTTVGTQLTTVDDEPKLSDEQQELIDWVSKYTDNASLDSKMRLNLLLQRLADEKWKDLYSYAKHLTASEASQDERRTIFTTVLREMKARWCGRPTTLMPMFYDPSEYNVRLQDKNDHG</sequence>
<dbReference type="AlphaFoldDB" id="A0AAD9H4S5"/>
<feature type="region of interest" description="Disordered" evidence="1">
    <location>
        <begin position="1"/>
        <end position="32"/>
    </location>
</feature>
<proteinExistence type="predicted"/>
<evidence type="ECO:0000313" key="3">
    <source>
        <dbReference type="Proteomes" id="UP001232148"/>
    </source>
</evidence>
<comment type="caution">
    <text evidence="2">The sequence shown here is derived from an EMBL/GenBank/DDBJ whole genome shotgun (WGS) entry which is preliminary data.</text>
</comment>
<dbReference type="Proteomes" id="UP001232148">
    <property type="component" value="Unassembled WGS sequence"/>
</dbReference>
<evidence type="ECO:0000256" key="1">
    <source>
        <dbReference type="SAM" id="MobiDB-lite"/>
    </source>
</evidence>
<gene>
    <name evidence="2" type="ORF">LX32DRAFT_657695</name>
</gene>
<keyword evidence="3" id="KW-1185">Reference proteome</keyword>
<protein>
    <submittedName>
        <fullName evidence="2">Uncharacterized protein</fullName>
    </submittedName>
</protein>
<organism evidence="2 3">
    <name type="scientific">Colletotrichum zoysiae</name>
    <dbReference type="NCBI Taxonomy" id="1216348"/>
    <lineage>
        <taxon>Eukaryota</taxon>
        <taxon>Fungi</taxon>
        <taxon>Dikarya</taxon>
        <taxon>Ascomycota</taxon>
        <taxon>Pezizomycotina</taxon>
        <taxon>Sordariomycetes</taxon>
        <taxon>Hypocreomycetidae</taxon>
        <taxon>Glomerellales</taxon>
        <taxon>Glomerellaceae</taxon>
        <taxon>Colletotrichum</taxon>
        <taxon>Colletotrichum graminicola species complex</taxon>
    </lineage>
</organism>